<keyword evidence="2" id="KW-1185">Reference proteome</keyword>
<name>A0AAW0C0Y6_9AGAR</name>
<dbReference type="AlphaFoldDB" id="A0AAW0C0Y6"/>
<evidence type="ECO:0000313" key="2">
    <source>
        <dbReference type="Proteomes" id="UP001362999"/>
    </source>
</evidence>
<dbReference type="Proteomes" id="UP001362999">
    <property type="component" value="Unassembled WGS sequence"/>
</dbReference>
<reference evidence="1 2" key="1">
    <citation type="journal article" date="2024" name="J Genomics">
        <title>Draft genome sequencing and assembly of Favolaschia claudopus CIRM-BRFM 2984 isolated from oak limbs.</title>
        <authorList>
            <person name="Navarro D."/>
            <person name="Drula E."/>
            <person name="Chaduli D."/>
            <person name="Cazenave R."/>
            <person name="Ahrendt S."/>
            <person name="Wang J."/>
            <person name="Lipzen A."/>
            <person name="Daum C."/>
            <person name="Barry K."/>
            <person name="Grigoriev I.V."/>
            <person name="Favel A."/>
            <person name="Rosso M.N."/>
            <person name="Martin F."/>
        </authorList>
    </citation>
    <scope>NUCLEOTIDE SEQUENCE [LARGE SCALE GENOMIC DNA]</scope>
    <source>
        <strain evidence="1 2">CIRM-BRFM 2984</strain>
    </source>
</reference>
<organism evidence="1 2">
    <name type="scientific">Favolaschia claudopus</name>
    <dbReference type="NCBI Taxonomy" id="2862362"/>
    <lineage>
        <taxon>Eukaryota</taxon>
        <taxon>Fungi</taxon>
        <taxon>Dikarya</taxon>
        <taxon>Basidiomycota</taxon>
        <taxon>Agaricomycotina</taxon>
        <taxon>Agaricomycetes</taxon>
        <taxon>Agaricomycetidae</taxon>
        <taxon>Agaricales</taxon>
        <taxon>Marasmiineae</taxon>
        <taxon>Mycenaceae</taxon>
        <taxon>Favolaschia</taxon>
    </lineage>
</organism>
<sequence>MKREEIAERSQIIETSEPPFPAIYRGALFPAGAGAQPAIVPVPLDYDLGTYMFPEDLRFHEWIGSEPVPGAVVRFKPAWRMDGGSGVVYLAFASTQKVAAANGMTPNSVLSVAGPAGGKPRTVYGDVLFVKESLERESIVDLKEGDLKHVRERFQRWWAMNGSDPDQMLG</sequence>
<proteinExistence type="predicted"/>
<evidence type="ECO:0000313" key="1">
    <source>
        <dbReference type="EMBL" id="KAK7032875.1"/>
    </source>
</evidence>
<protein>
    <submittedName>
        <fullName evidence="1">Uncharacterized protein</fullName>
    </submittedName>
</protein>
<comment type="caution">
    <text evidence="1">The sequence shown here is derived from an EMBL/GenBank/DDBJ whole genome shotgun (WGS) entry which is preliminary data.</text>
</comment>
<dbReference type="EMBL" id="JAWWNJ010000023">
    <property type="protein sequence ID" value="KAK7032875.1"/>
    <property type="molecule type" value="Genomic_DNA"/>
</dbReference>
<accession>A0AAW0C0Y6</accession>
<gene>
    <name evidence="1" type="ORF">R3P38DRAFT_3312987</name>
</gene>